<evidence type="ECO:0000313" key="2">
    <source>
        <dbReference type="Proteomes" id="UP000673691"/>
    </source>
</evidence>
<feature type="non-terminal residue" evidence="1">
    <location>
        <position position="1"/>
    </location>
</feature>
<dbReference type="EMBL" id="JAEFCI010003418">
    <property type="protein sequence ID" value="KAG5461592.1"/>
    <property type="molecule type" value="Genomic_DNA"/>
</dbReference>
<keyword evidence="2" id="KW-1185">Reference proteome</keyword>
<proteinExistence type="predicted"/>
<organism evidence="1 2">
    <name type="scientific">Olpidium bornovanus</name>
    <dbReference type="NCBI Taxonomy" id="278681"/>
    <lineage>
        <taxon>Eukaryota</taxon>
        <taxon>Fungi</taxon>
        <taxon>Fungi incertae sedis</taxon>
        <taxon>Olpidiomycota</taxon>
        <taxon>Olpidiomycotina</taxon>
        <taxon>Olpidiomycetes</taxon>
        <taxon>Olpidiales</taxon>
        <taxon>Olpidiaceae</taxon>
        <taxon>Olpidium</taxon>
    </lineage>
</organism>
<accession>A0A8H7ZYB1</accession>
<comment type="caution">
    <text evidence="1">The sequence shown here is derived from an EMBL/GenBank/DDBJ whole genome shotgun (WGS) entry which is preliminary data.</text>
</comment>
<name>A0A8H7ZYB1_9FUNG</name>
<evidence type="ECO:0000313" key="1">
    <source>
        <dbReference type="EMBL" id="KAG5461592.1"/>
    </source>
</evidence>
<reference evidence="1 2" key="1">
    <citation type="journal article" name="Sci. Rep.">
        <title>Genome-scale phylogenetic analyses confirm Olpidium as the closest living zoosporic fungus to the non-flagellated, terrestrial fungi.</title>
        <authorList>
            <person name="Chang Y."/>
            <person name="Rochon D."/>
            <person name="Sekimoto S."/>
            <person name="Wang Y."/>
            <person name="Chovatia M."/>
            <person name="Sandor L."/>
            <person name="Salamov A."/>
            <person name="Grigoriev I.V."/>
            <person name="Stajich J.E."/>
            <person name="Spatafora J.W."/>
        </authorList>
    </citation>
    <scope>NUCLEOTIDE SEQUENCE [LARGE SCALE GENOMIC DNA]</scope>
    <source>
        <strain evidence="1">S191</strain>
    </source>
</reference>
<dbReference type="AlphaFoldDB" id="A0A8H7ZYB1"/>
<sequence length="251" mass="27182">AFRARDDTCVTAKRFAEWVRREKKDSVGPETILSEFDRGFKQLDKREQVHFFDKTEWLIRVLPASLRKEATRRLRNGKGAIYAHRSSGGTERRQSPSIVPAVAGAVAVPLPHGVVPMRGSVFARVTGSSHPSSSATAAVYSSQNAQSPLANSRHVLGPRDVFHPIFFTKARVASAMLLPLSMVTSTRLLFKGKPALKPAVAPSATAVAPGFDAEVCRFCGLTPGDTTAEGSTSFLDVLDSGDAWVFTPRFA</sequence>
<protein>
    <submittedName>
        <fullName evidence="1">Uncharacterized protein</fullName>
    </submittedName>
</protein>
<gene>
    <name evidence="1" type="ORF">BJ554DRAFT_6193</name>
</gene>
<dbReference type="Proteomes" id="UP000673691">
    <property type="component" value="Unassembled WGS sequence"/>
</dbReference>